<feature type="domain" description="5'-Nucleotidase C-terminal" evidence="5">
    <location>
        <begin position="369"/>
        <end position="556"/>
    </location>
</feature>
<evidence type="ECO:0000259" key="5">
    <source>
        <dbReference type="Pfam" id="PF02872"/>
    </source>
</evidence>
<evidence type="ECO:0000259" key="4">
    <source>
        <dbReference type="Pfam" id="PF00149"/>
    </source>
</evidence>
<dbReference type="InterPro" id="IPR006179">
    <property type="entry name" value="5_nucleotidase/apyrase"/>
</dbReference>
<dbReference type="PROSITE" id="PS00785">
    <property type="entry name" value="5_NUCLEOTIDASE_1"/>
    <property type="match status" value="1"/>
</dbReference>
<dbReference type="GO" id="GO:0046872">
    <property type="term" value="F:metal ion binding"/>
    <property type="evidence" value="ECO:0007669"/>
    <property type="project" value="InterPro"/>
</dbReference>
<dbReference type="EMBL" id="QGGW01000005">
    <property type="protein sequence ID" value="PWK60118.1"/>
    <property type="molecule type" value="Genomic_DNA"/>
</dbReference>
<keyword evidence="3" id="KW-0547">Nucleotide-binding</keyword>
<proteinExistence type="inferred from homology"/>
<dbReference type="InterPro" id="IPR029052">
    <property type="entry name" value="Metallo-depent_PP-like"/>
</dbReference>
<dbReference type="GO" id="GO:0030288">
    <property type="term" value="C:outer membrane-bounded periplasmic space"/>
    <property type="evidence" value="ECO:0007669"/>
    <property type="project" value="TreeGrafter"/>
</dbReference>
<reference evidence="6 7" key="1">
    <citation type="submission" date="2018-05" db="EMBL/GenBank/DDBJ databases">
        <title>Genomic Encyclopedia of Type Strains, Phase IV (KMG-IV): sequencing the most valuable type-strain genomes for metagenomic binning, comparative biology and taxonomic classification.</title>
        <authorList>
            <person name="Goeker M."/>
        </authorList>
    </citation>
    <scope>NUCLEOTIDE SEQUENCE [LARGE SCALE GENOMIC DNA]</scope>
    <source>
        <strain evidence="6 7">DSM 16097</strain>
    </source>
</reference>
<organism evidence="6 7">
    <name type="scientific">Roseicyclus mahoneyensis</name>
    <dbReference type="NCBI Taxonomy" id="164332"/>
    <lineage>
        <taxon>Bacteria</taxon>
        <taxon>Pseudomonadati</taxon>
        <taxon>Pseudomonadota</taxon>
        <taxon>Alphaproteobacteria</taxon>
        <taxon>Rhodobacterales</taxon>
        <taxon>Roseobacteraceae</taxon>
        <taxon>Roseicyclus</taxon>
    </lineage>
</organism>
<dbReference type="InterPro" id="IPR036907">
    <property type="entry name" value="5'-Nucleotdase_C_sf"/>
</dbReference>
<name>A0A316GL40_9RHOB</name>
<dbReference type="PANTHER" id="PTHR11575">
    <property type="entry name" value="5'-NUCLEOTIDASE-RELATED"/>
    <property type="match status" value="1"/>
</dbReference>
<comment type="similarity">
    <text evidence="1 3">Belongs to the 5'-nucleotidase family.</text>
</comment>
<evidence type="ECO:0000256" key="2">
    <source>
        <dbReference type="ARBA" id="ARBA00022729"/>
    </source>
</evidence>
<dbReference type="InterPro" id="IPR006146">
    <property type="entry name" value="5'-Nucleotdase_CS"/>
</dbReference>
<dbReference type="NCBIfam" id="NF006938">
    <property type="entry name" value="PRK09420.1"/>
    <property type="match status" value="1"/>
</dbReference>
<dbReference type="Pfam" id="PF02872">
    <property type="entry name" value="5_nucleotid_C"/>
    <property type="match status" value="1"/>
</dbReference>
<dbReference type="PRINTS" id="PR01607">
    <property type="entry name" value="APYRASEFAMLY"/>
</dbReference>
<dbReference type="AlphaFoldDB" id="A0A316GL40"/>
<dbReference type="SUPFAM" id="SSF55816">
    <property type="entry name" value="5'-nucleotidase (syn. UDP-sugar hydrolase), C-terminal domain"/>
    <property type="match status" value="1"/>
</dbReference>
<evidence type="ECO:0000313" key="6">
    <source>
        <dbReference type="EMBL" id="PWK60118.1"/>
    </source>
</evidence>
<keyword evidence="7" id="KW-1185">Reference proteome</keyword>
<dbReference type="Gene3D" id="3.90.780.10">
    <property type="entry name" value="5'-Nucleotidase, C-terminal domain"/>
    <property type="match status" value="1"/>
</dbReference>
<dbReference type="GO" id="GO:0009166">
    <property type="term" value="P:nucleotide catabolic process"/>
    <property type="evidence" value="ECO:0007669"/>
    <property type="project" value="InterPro"/>
</dbReference>
<sequence>MTVTGTLAATLFDAASRDAALCVRVLATSDLHAHLFPFNYFTDRRDDSVGLANLAVLIEQARTECPNTLLFDNGDTLQGAPLADAALSGLMPQGDIHPMIAAMNALGYDAATLGNHDFDFGLDVLERALAPARYPVVLANALRLNGGATLFARHAILERNLLDAGGAVRTLRIGVTGATPPQVLRWARIHLQGRLQVDAILPSVQREVASMRAKGADLVIVLAHSGLGSDHDVAEGENVGRLLARLDGVDAVIAGHTHRVFPRPTDPTGLVGGTPVVQPGFWGSHLGQIDLELRAAPDGDTGRRWIVHDARVRLTEVSGGNPEDRAVLRRRLQRLPVLRQQMVRGHRLTRAFSARPLGQSAVPLETYFSLLAPCAATQVIADAQRAAVAHLLADRDDLAALPLISVTTPFKAGGRGGPDHYTDVPAGVVLLRHAADLYAYANGLTLLRATGAQLRDWLERSASAFHRIDPAHSGPPQPLIDMAFASYNFDRMDGLRYEIDLSQIARTNADGDVIRAGPGRIRNLRLPCGLPVRDDASFLVATSAYRAAGGGHFPAAQACETVCATADPVRSALVDYIAAARAPLDPVIEPSFRLTPLGGVQVVVQTGPGAAAHADRLRALGLVFDGTDASGFERYLLTL</sequence>
<evidence type="ECO:0000313" key="7">
    <source>
        <dbReference type="Proteomes" id="UP000245708"/>
    </source>
</evidence>
<dbReference type="Gene3D" id="3.60.21.10">
    <property type="match status" value="1"/>
</dbReference>
<accession>A0A316GL40</accession>
<dbReference type="InterPro" id="IPR004843">
    <property type="entry name" value="Calcineurin-like_PHP"/>
</dbReference>
<dbReference type="InterPro" id="IPR008334">
    <property type="entry name" value="5'-Nucleotdase_C"/>
</dbReference>
<dbReference type="RefSeq" id="WP_170119064.1">
    <property type="nucleotide sequence ID" value="NZ_QGGW01000005.1"/>
</dbReference>
<evidence type="ECO:0000256" key="3">
    <source>
        <dbReference type="RuleBase" id="RU362119"/>
    </source>
</evidence>
<gene>
    <name evidence="6" type="ORF">C7455_105101</name>
</gene>
<keyword evidence="2" id="KW-0732">Signal</keyword>
<comment type="caution">
    <text evidence="6">The sequence shown here is derived from an EMBL/GenBank/DDBJ whole genome shotgun (WGS) entry which is preliminary data.</text>
</comment>
<keyword evidence="3" id="KW-0378">Hydrolase</keyword>
<dbReference type="GO" id="GO:0016788">
    <property type="term" value="F:hydrolase activity, acting on ester bonds"/>
    <property type="evidence" value="ECO:0007669"/>
    <property type="project" value="InterPro"/>
</dbReference>
<dbReference type="GO" id="GO:0000166">
    <property type="term" value="F:nucleotide binding"/>
    <property type="evidence" value="ECO:0007669"/>
    <property type="project" value="UniProtKB-KW"/>
</dbReference>
<dbReference type="Proteomes" id="UP000245708">
    <property type="component" value="Unassembled WGS sequence"/>
</dbReference>
<evidence type="ECO:0000256" key="1">
    <source>
        <dbReference type="ARBA" id="ARBA00006654"/>
    </source>
</evidence>
<feature type="domain" description="Calcineurin-like phosphoesterase" evidence="4">
    <location>
        <begin position="24"/>
        <end position="259"/>
    </location>
</feature>
<protein>
    <submittedName>
        <fullName evidence="6">2',3'-cyclic-nucleotide 2'-phosphodiesterase/3'-nucleotidase</fullName>
    </submittedName>
</protein>
<dbReference type="SUPFAM" id="SSF56300">
    <property type="entry name" value="Metallo-dependent phosphatases"/>
    <property type="match status" value="1"/>
</dbReference>
<dbReference type="Pfam" id="PF00149">
    <property type="entry name" value="Metallophos"/>
    <property type="match status" value="1"/>
</dbReference>
<dbReference type="PANTHER" id="PTHR11575:SF6">
    <property type="entry name" value="2',3'-CYCLIC-NUCLEOTIDE 2'-PHOSPHODIESTERASE_3'-NUCLEOTIDASE"/>
    <property type="match status" value="1"/>
</dbReference>